<reference evidence="11 12" key="2">
    <citation type="journal article" date="2008" name="Nature">
        <title>The Phaeodactylum genome reveals the evolutionary history of diatom genomes.</title>
        <authorList>
            <person name="Bowler C."/>
            <person name="Allen A.E."/>
            <person name="Badger J.H."/>
            <person name="Grimwood J."/>
            <person name="Jabbari K."/>
            <person name="Kuo A."/>
            <person name="Maheswari U."/>
            <person name="Martens C."/>
            <person name="Maumus F."/>
            <person name="Otillar R.P."/>
            <person name="Rayko E."/>
            <person name="Salamov A."/>
            <person name="Vandepoele K."/>
            <person name="Beszteri B."/>
            <person name="Gruber A."/>
            <person name="Heijde M."/>
            <person name="Katinka M."/>
            <person name="Mock T."/>
            <person name="Valentin K."/>
            <person name="Verret F."/>
            <person name="Berges J.A."/>
            <person name="Brownlee C."/>
            <person name="Cadoret J.P."/>
            <person name="Chiovitti A."/>
            <person name="Choi C.J."/>
            <person name="Coesel S."/>
            <person name="De Martino A."/>
            <person name="Detter J.C."/>
            <person name="Durkin C."/>
            <person name="Falciatore A."/>
            <person name="Fournet J."/>
            <person name="Haruta M."/>
            <person name="Huysman M.J."/>
            <person name="Jenkins B.D."/>
            <person name="Jiroutova K."/>
            <person name="Jorgensen R.E."/>
            <person name="Joubert Y."/>
            <person name="Kaplan A."/>
            <person name="Kroger N."/>
            <person name="Kroth P.G."/>
            <person name="La Roche J."/>
            <person name="Lindquist E."/>
            <person name="Lommer M."/>
            <person name="Martin-Jezequel V."/>
            <person name="Lopez P.J."/>
            <person name="Lucas S."/>
            <person name="Mangogna M."/>
            <person name="McGinnis K."/>
            <person name="Medlin L.K."/>
            <person name="Montsant A."/>
            <person name="Oudot-Le Secq M.P."/>
            <person name="Napoli C."/>
            <person name="Obornik M."/>
            <person name="Parker M.S."/>
            <person name="Petit J.L."/>
            <person name="Porcel B.M."/>
            <person name="Poulsen N."/>
            <person name="Robison M."/>
            <person name="Rychlewski L."/>
            <person name="Rynearson T.A."/>
            <person name="Schmutz J."/>
            <person name="Shapiro H."/>
            <person name="Siaut M."/>
            <person name="Stanley M."/>
            <person name="Sussman M.R."/>
            <person name="Taylor A.R."/>
            <person name="Vardi A."/>
            <person name="von Dassow P."/>
            <person name="Vyverman W."/>
            <person name="Willis A."/>
            <person name="Wyrwicz L.S."/>
            <person name="Rokhsar D.S."/>
            <person name="Weissenbach J."/>
            <person name="Armbrust E.V."/>
            <person name="Green B.R."/>
            <person name="Van de Peer Y."/>
            <person name="Grigoriev I.V."/>
        </authorList>
    </citation>
    <scope>NUCLEOTIDE SEQUENCE [LARGE SCALE GENOMIC DNA]</scope>
    <source>
        <strain evidence="11 12">CCMP1335</strain>
    </source>
</reference>
<evidence type="ECO:0000313" key="11">
    <source>
        <dbReference type="EMBL" id="EED91564.1"/>
    </source>
</evidence>
<dbReference type="AlphaFoldDB" id="B8C5U0"/>
<dbReference type="UniPathway" id="UPA00988"/>
<feature type="domain" description="ELP1 N-terminal second beta-propeller" evidence="8">
    <location>
        <begin position="232"/>
        <end position="512"/>
    </location>
</feature>
<dbReference type="PaxDb" id="35128-Thaps262858"/>
<dbReference type="EMBL" id="CM000643">
    <property type="protein sequence ID" value="EED91564.1"/>
    <property type="molecule type" value="Genomic_DNA"/>
</dbReference>
<feature type="compositionally biased region" description="Basic and acidic residues" evidence="6">
    <location>
        <begin position="40"/>
        <end position="49"/>
    </location>
</feature>
<dbReference type="SUPFAM" id="SSF82171">
    <property type="entry name" value="DPP6 N-terminal domain-like"/>
    <property type="match status" value="1"/>
</dbReference>
<feature type="domain" description="ELP1 TPR" evidence="9">
    <location>
        <begin position="762"/>
        <end position="930"/>
    </location>
</feature>
<protein>
    <submittedName>
        <fullName evidence="11">IKI3,-like protein to yeast IKI3</fullName>
    </submittedName>
</protein>
<dbReference type="Proteomes" id="UP000001449">
    <property type="component" value="Chromosome 6"/>
</dbReference>
<evidence type="ECO:0000256" key="2">
    <source>
        <dbReference type="ARBA" id="ARBA00005043"/>
    </source>
</evidence>
<evidence type="ECO:0000256" key="3">
    <source>
        <dbReference type="ARBA" id="ARBA00006086"/>
    </source>
</evidence>
<evidence type="ECO:0000259" key="9">
    <source>
        <dbReference type="Pfam" id="PF23878"/>
    </source>
</evidence>
<evidence type="ECO:0000259" key="10">
    <source>
        <dbReference type="Pfam" id="PF23925"/>
    </source>
</evidence>
<feature type="non-terminal residue" evidence="11">
    <location>
        <position position="945"/>
    </location>
</feature>
<dbReference type="eggNOG" id="KOG1920">
    <property type="taxonomic scope" value="Eukaryota"/>
</dbReference>
<dbReference type="KEGG" id="tps:THAPSDRAFT_262858"/>
<keyword evidence="12" id="KW-1185">Reference proteome</keyword>
<dbReference type="GO" id="GO:0000049">
    <property type="term" value="F:tRNA binding"/>
    <property type="evidence" value="ECO:0000318"/>
    <property type="project" value="GO_Central"/>
</dbReference>
<dbReference type="RefSeq" id="XP_002291457.1">
    <property type="nucleotide sequence ID" value="XM_002291421.1"/>
</dbReference>
<dbReference type="STRING" id="35128.B8C5U0"/>
<evidence type="ECO:0000313" key="12">
    <source>
        <dbReference type="Proteomes" id="UP000001449"/>
    </source>
</evidence>
<keyword evidence="4" id="KW-0963">Cytoplasm</keyword>
<evidence type="ECO:0000256" key="4">
    <source>
        <dbReference type="ARBA" id="ARBA00022490"/>
    </source>
</evidence>
<dbReference type="InterPro" id="IPR006849">
    <property type="entry name" value="Elp1"/>
</dbReference>
<keyword evidence="5" id="KW-0819">tRNA processing</keyword>
<comment type="pathway">
    <text evidence="2">tRNA modification; 5-methoxycarbonylmethyl-2-thiouridine-tRNA biosynthesis.</text>
</comment>
<dbReference type="InterPro" id="IPR056164">
    <property type="entry name" value="Beta-prop_ELP1_1st"/>
</dbReference>
<comment type="subcellular location">
    <subcellularLocation>
        <location evidence="1">Cytoplasm</location>
    </subcellularLocation>
</comment>
<feature type="domain" description="ELP1 first N-terminal beta-propeller" evidence="7">
    <location>
        <begin position="16"/>
        <end position="189"/>
    </location>
</feature>
<feature type="domain" description="ELP1 alpha-solenoid" evidence="10">
    <location>
        <begin position="536"/>
        <end position="751"/>
    </location>
</feature>
<dbReference type="Pfam" id="PF04762">
    <property type="entry name" value="Beta-prop_ELP1_1st"/>
    <property type="match status" value="1"/>
</dbReference>
<organism evidence="11 12">
    <name type="scientific">Thalassiosira pseudonana</name>
    <name type="common">Marine diatom</name>
    <name type="synonym">Cyclotella nana</name>
    <dbReference type="NCBI Taxonomy" id="35128"/>
    <lineage>
        <taxon>Eukaryota</taxon>
        <taxon>Sar</taxon>
        <taxon>Stramenopiles</taxon>
        <taxon>Ochrophyta</taxon>
        <taxon>Bacillariophyta</taxon>
        <taxon>Coscinodiscophyceae</taxon>
        <taxon>Thalassiosirophycidae</taxon>
        <taxon>Thalassiosirales</taxon>
        <taxon>Thalassiosiraceae</taxon>
        <taxon>Thalassiosira</taxon>
    </lineage>
</organism>
<dbReference type="PANTHER" id="PTHR12747">
    <property type="entry name" value="ELONGATOR COMPLEX PROTEIN 1"/>
    <property type="match status" value="1"/>
</dbReference>
<name>B8C5U0_THAPS</name>
<sequence>DPCLFALRDIPAKEAIEPHAISFCWRPDSSSLAVSTMDVPEDRSDDSKPSPKPLRRIRTYNRTTLDLLSVDVANLLPVKPTWAPAGCSHYVGAVQSTSARGRQGTLQVTFLEPNGLRHRECKIHNSGAAGTTKSVEKEEVTVIAFNLEGDLLAVTILSPYGKVQLYHRNNYHWYLKYELRYYDGETSSVVSSIKFSDEDPYQVMYMFRWESSTVYYRNKQSGKSSSVLAMAVDGKTLNFTPLDKAIVPPPMYASSLALPAPVVSVSTRPSFYHEKSIEGESQNEVEFIASMSDGNPLTPGFSPPLLLAVVDSRALEGNQECGEPSALGSILRDITIIDSDDNSLTVVAVTSPEAASGKHSFVDNLIELKVSINNGSLLEYSRGGVIEPSEAGHLLEPCPWISGLYDANIDSTSTSSRKADNEHVEPSKRLVIGLASRFRLYCGERLLSNASSSFDISLQHGFLTHVTLGSRPQLRFIPLAVLRDFDPLMGSDENMALDGYEPRNVERGARLVAIFPTTPSVVLQMPRGNLESISPRALVLPFIMLKIRSGDYHTSLDIMRRQRVDMNLVVDFDPVHFLEQGGAEQFVGQIERIDHINLFLSGLIDVDTTLWKYPVPSWIKTADEFHRVSSIQSIETPAKVNNVCAKMREVMLEAERSGTTPSGKIVKDGHFLLPILSTFAKESPPKLEEALLLIKQSAVREQVQSSIQYLAFLADYSLIFDTAIGIYDFDLAKAVARHSQMDPKVYLPMLKRWKELPESTARFEVDVKLKRYESALRHLVASGEAQDACIEFIEAHGLHKLGLQLFDNDETFSRSIMVSLGERLITEKNSQEALTVFLASSPKHLDGAKRAARACGDWKAYFACCGEGNETVDCELVATIAESISSKMGSIQEQRKGFADAARILLDYGQDVAYAIDMYISGHMWSEGRRIAHMYKRSDLAKKCV</sequence>
<evidence type="ECO:0000256" key="5">
    <source>
        <dbReference type="ARBA" id="ARBA00022694"/>
    </source>
</evidence>
<feature type="region of interest" description="Disordered" evidence="6">
    <location>
        <begin position="35"/>
        <end position="56"/>
    </location>
</feature>
<dbReference type="HOGENOM" id="CLU_001477_2_0_1"/>
<dbReference type="InterPro" id="IPR056166">
    <property type="entry name" value="TPR_ELP1"/>
</dbReference>
<gene>
    <name evidence="11" type="primary">IKI3</name>
    <name evidence="11" type="ORF">THAPSDRAFT_262858</name>
</gene>
<dbReference type="PANTHER" id="PTHR12747:SF0">
    <property type="entry name" value="ELONGATOR COMPLEX PROTEIN 1"/>
    <property type="match status" value="1"/>
</dbReference>
<dbReference type="GeneID" id="7442344"/>
<reference evidence="11 12" key="1">
    <citation type="journal article" date="2004" name="Science">
        <title>The genome of the diatom Thalassiosira pseudonana: ecology, evolution, and metabolism.</title>
        <authorList>
            <person name="Armbrust E.V."/>
            <person name="Berges J.A."/>
            <person name="Bowler C."/>
            <person name="Green B.R."/>
            <person name="Martinez D."/>
            <person name="Putnam N.H."/>
            <person name="Zhou S."/>
            <person name="Allen A.E."/>
            <person name="Apt K.E."/>
            <person name="Bechner M."/>
            <person name="Brzezinski M.A."/>
            <person name="Chaal B.K."/>
            <person name="Chiovitti A."/>
            <person name="Davis A.K."/>
            <person name="Demarest M.S."/>
            <person name="Detter J.C."/>
            <person name="Glavina T."/>
            <person name="Goodstein D."/>
            <person name="Hadi M.Z."/>
            <person name="Hellsten U."/>
            <person name="Hildebrand M."/>
            <person name="Jenkins B.D."/>
            <person name="Jurka J."/>
            <person name="Kapitonov V.V."/>
            <person name="Kroger N."/>
            <person name="Lau W.W."/>
            <person name="Lane T.W."/>
            <person name="Larimer F.W."/>
            <person name="Lippmeier J.C."/>
            <person name="Lucas S."/>
            <person name="Medina M."/>
            <person name="Montsant A."/>
            <person name="Obornik M."/>
            <person name="Parker M.S."/>
            <person name="Palenik B."/>
            <person name="Pazour G.J."/>
            <person name="Richardson P.M."/>
            <person name="Rynearson T.A."/>
            <person name="Saito M.A."/>
            <person name="Schwartz D.C."/>
            <person name="Thamatrakoln K."/>
            <person name="Valentin K."/>
            <person name="Vardi A."/>
            <person name="Wilkerson F.P."/>
            <person name="Rokhsar D.S."/>
        </authorList>
    </citation>
    <scope>NUCLEOTIDE SEQUENCE [LARGE SCALE GENOMIC DNA]</scope>
    <source>
        <strain evidence="11 12">CCMP1335</strain>
    </source>
</reference>
<proteinExistence type="inferred from homology"/>
<evidence type="ECO:0000256" key="6">
    <source>
        <dbReference type="SAM" id="MobiDB-lite"/>
    </source>
</evidence>
<dbReference type="Pfam" id="PF23925">
    <property type="entry name" value="A-sol_ELP1"/>
    <property type="match status" value="1"/>
</dbReference>
<dbReference type="InterPro" id="IPR056167">
    <property type="entry name" value="A-sol_ELP1"/>
</dbReference>
<evidence type="ECO:0000259" key="7">
    <source>
        <dbReference type="Pfam" id="PF04762"/>
    </source>
</evidence>
<dbReference type="GO" id="GO:0002926">
    <property type="term" value="P:tRNA wobble base 5-methoxycarbonylmethyl-2-thiouridinylation"/>
    <property type="evidence" value="ECO:0000318"/>
    <property type="project" value="GO_Central"/>
</dbReference>
<evidence type="ECO:0000256" key="1">
    <source>
        <dbReference type="ARBA" id="ARBA00004496"/>
    </source>
</evidence>
<comment type="similarity">
    <text evidence="3">Belongs to the ELP1/IKA1 family.</text>
</comment>
<feature type="non-terminal residue" evidence="11">
    <location>
        <position position="1"/>
    </location>
</feature>
<dbReference type="Pfam" id="PF23797">
    <property type="entry name" value="Beta-prop_ELP1_2nd"/>
    <property type="match status" value="1"/>
</dbReference>
<dbReference type="Pfam" id="PF23878">
    <property type="entry name" value="TPR_ELP1"/>
    <property type="match status" value="1"/>
</dbReference>
<dbReference type="GO" id="GO:0033588">
    <property type="term" value="C:elongator holoenzyme complex"/>
    <property type="evidence" value="ECO:0000318"/>
    <property type="project" value="GO_Central"/>
</dbReference>
<dbReference type="InParanoid" id="B8C5U0"/>
<evidence type="ECO:0000259" key="8">
    <source>
        <dbReference type="Pfam" id="PF23797"/>
    </source>
</evidence>
<accession>B8C5U0</accession>
<dbReference type="GO" id="GO:0005829">
    <property type="term" value="C:cytosol"/>
    <property type="evidence" value="ECO:0000318"/>
    <property type="project" value="GO_Central"/>
</dbReference>
<dbReference type="InterPro" id="IPR056165">
    <property type="entry name" value="Beta-prop_ELP1_2nd"/>
</dbReference>